<keyword evidence="1" id="KW-0732">Signal</keyword>
<proteinExistence type="predicted"/>
<name>A0A498HZL1_MALDO</name>
<reference evidence="2 3" key="1">
    <citation type="submission" date="2018-10" db="EMBL/GenBank/DDBJ databases">
        <title>A high-quality apple genome assembly.</title>
        <authorList>
            <person name="Hu J."/>
        </authorList>
    </citation>
    <scope>NUCLEOTIDE SEQUENCE [LARGE SCALE GENOMIC DNA]</scope>
    <source>
        <strain evidence="3">cv. HFTH1</strain>
        <tissue evidence="2">Young leaf</tissue>
    </source>
</reference>
<keyword evidence="3" id="KW-1185">Reference proteome</keyword>
<comment type="caution">
    <text evidence="2">The sequence shown here is derived from an EMBL/GenBank/DDBJ whole genome shotgun (WGS) entry which is preliminary data.</text>
</comment>
<accession>A0A498HZL1</accession>
<dbReference type="AlphaFoldDB" id="A0A498HZL1"/>
<feature type="chain" id="PRO_5019757782" evidence="1">
    <location>
        <begin position="28"/>
        <end position="63"/>
    </location>
</feature>
<evidence type="ECO:0000313" key="2">
    <source>
        <dbReference type="EMBL" id="RXH74353.1"/>
    </source>
</evidence>
<organism evidence="2 3">
    <name type="scientific">Malus domestica</name>
    <name type="common">Apple</name>
    <name type="synonym">Pyrus malus</name>
    <dbReference type="NCBI Taxonomy" id="3750"/>
    <lineage>
        <taxon>Eukaryota</taxon>
        <taxon>Viridiplantae</taxon>
        <taxon>Streptophyta</taxon>
        <taxon>Embryophyta</taxon>
        <taxon>Tracheophyta</taxon>
        <taxon>Spermatophyta</taxon>
        <taxon>Magnoliopsida</taxon>
        <taxon>eudicotyledons</taxon>
        <taxon>Gunneridae</taxon>
        <taxon>Pentapetalae</taxon>
        <taxon>rosids</taxon>
        <taxon>fabids</taxon>
        <taxon>Rosales</taxon>
        <taxon>Rosaceae</taxon>
        <taxon>Amygdaloideae</taxon>
        <taxon>Maleae</taxon>
        <taxon>Malus</taxon>
    </lineage>
</organism>
<sequence length="63" mass="7114">MAVLLRNFPELLFNGWLLSCRLSLVDGCVQVAPMEGMICDGWRIEWLADSRIGGDDHSGWFSE</sequence>
<protein>
    <submittedName>
        <fullName evidence="2">Uncharacterized protein</fullName>
    </submittedName>
</protein>
<evidence type="ECO:0000313" key="3">
    <source>
        <dbReference type="Proteomes" id="UP000290289"/>
    </source>
</evidence>
<dbReference type="EMBL" id="RDQH01000341">
    <property type="protein sequence ID" value="RXH74353.1"/>
    <property type="molecule type" value="Genomic_DNA"/>
</dbReference>
<gene>
    <name evidence="2" type="ORF">DVH24_029074</name>
</gene>
<evidence type="ECO:0000256" key="1">
    <source>
        <dbReference type="SAM" id="SignalP"/>
    </source>
</evidence>
<dbReference type="Proteomes" id="UP000290289">
    <property type="component" value="Chromosome 15"/>
</dbReference>
<feature type="signal peptide" evidence="1">
    <location>
        <begin position="1"/>
        <end position="27"/>
    </location>
</feature>